<dbReference type="STRING" id="4096.A0A1U7VLH8"/>
<gene>
    <name evidence="2" type="primary">LOC104218419</name>
</gene>
<dbReference type="PANTHER" id="PTHR46238:SF8">
    <property type="entry name" value="ENDONUCLEASE_EXONUCLEASE_PHOSPHATASE DOMAIN-CONTAINING PROTEIN"/>
    <property type="match status" value="1"/>
</dbReference>
<proteinExistence type="predicted"/>
<dbReference type="RefSeq" id="XP_009767208.1">
    <property type="nucleotide sequence ID" value="XM_009768906.1"/>
</dbReference>
<sequence length="297" mass="34878">MPGRLIMEVIHLVRRLVEQYRERKRYLHMVFIDLEKAYDKVPTEILWRYLKARDVPVAYTRGSVPLDTLTSPIQGEVTWCILFTDDIVVIDEIRGGVNVRLEVWRLESKGFKLSRTNTEYLECKFSDETEGADVKVRLDTQVIHKRASFKYLGSIIEGNSKIDEDVTHYIGAEWMKWRLAFSILCDKNVPPKLKVKFYIVIVRPTMLYGAEIDKIRNEDIRYKVEVASMEAKMREARPRWFGHVKRRSIDAPVRRCERLALGGLKGGKIRPQKYWGEVIRQDLALLQFIEDMSLDRK</sequence>
<dbReference type="Proteomes" id="UP000189701">
    <property type="component" value="Unplaced"/>
</dbReference>
<keyword evidence="1" id="KW-1185">Reference proteome</keyword>
<reference evidence="2" key="2">
    <citation type="submission" date="2025-08" db="UniProtKB">
        <authorList>
            <consortium name="RefSeq"/>
        </authorList>
    </citation>
    <scope>IDENTIFICATION</scope>
    <source>
        <tissue evidence="2">Leaf</tissue>
    </source>
</reference>
<evidence type="ECO:0000313" key="2">
    <source>
        <dbReference type="RefSeq" id="XP_009767208.1"/>
    </source>
</evidence>
<dbReference type="AlphaFoldDB" id="A0A1U7VLH8"/>
<name>A0A1U7VLH8_NICSY</name>
<organism evidence="1 2">
    <name type="scientific">Nicotiana sylvestris</name>
    <name type="common">Wood tobacco</name>
    <name type="synonym">South American tobacco</name>
    <dbReference type="NCBI Taxonomy" id="4096"/>
    <lineage>
        <taxon>Eukaryota</taxon>
        <taxon>Viridiplantae</taxon>
        <taxon>Streptophyta</taxon>
        <taxon>Embryophyta</taxon>
        <taxon>Tracheophyta</taxon>
        <taxon>Spermatophyta</taxon>
        <taxon>Magnoliopsida</taxon>
        <taxon>eudicotyledons</taxon>
        <taxon>Gunneridae</taxon>
        <taxon>Pentapetalae</taxon>
        <taxon>asterids</taxon>
        <taxon>lamiids</taxon>
        <taxon>Solanales</taxon>
        <taxon>Solanaceae</taxon>
        <taxon>Nicotianoideae</taxon>
        <taxon>Nicotianeae</taxon>
        <taxon>Nicotiana</taxon>
    </lineage>
</organism>
<dbReference type="GeneID" id="104218419"/>
<dbReference type="KEGG" id="nsy:104218419"/>
<feature type="non-terminal residue" evidence="2">
    <location>
        <position position="297"/>
    </location>
</feature>
<protein>
    <submittedName>
        <fullName evidence="2">Uncharacterized protein LOC104218419</fullName>
    </submittedName>
</protein>
<dbReference type="PANTHER" id="PTHR46238">
    <property type="entry name" value="REVERSE TRANSCRIPTASE DOMAIN-CONTAINING PROTEIN"/>
    <property type="match status" value="1"/>
</dbReference>
<accession>A0A1U7VLH8</accession>
<reference evidence="1" key="1">
    <citation type="journal article" date="2013" name="Genome Biol.">
        <title>Reference genomes and transcriptomes of Nicotiana sylvestris and Nicotiana tomentosiformis.</title>
        <authorList>
            <person name="Sierro N."/>
            <person name="Battey J.N."/>
            <person name="Ouadi S."/>
            <person name="Bovet L."/>
            <person name="Goepfert S."/>
            <person name="Bakaher N."/>
            <person name="Peitsch M.C."/>
            <person name="Ivanov N.V."/>
        </authorList>
    </citation>
    <scope>NUCLEOTIDE SEQUENCE [LARGE SCALE GENOMIC DNA]</scope>
</reference>
<evidence type="ECO:0000313" key="1">
    <source>
        <dbReference type="Proteomes" id="UP000189701"/>
    </source>
</evidence>